<accession>A0A162A121</accession>
<gene>
    <name evidence="2" type="ORF">DCAR_017745</name>
</gene>
<sequence>MFSKFEGCSETHKVALTFARLKGEGKDAFGDIWVQILTEMAALVMHWLGERVDCVHHTVAWVRTNEFAEVLQWVVCSRDSKTSDIMNKVIITEDTSGDYMMMDNTCMHTRIKVMTMVDMVERMGHMEIQLHLVLLGFGLVVSLIIHLK</sequence>
<name>A0A162A121_DAUCS</name>
<dbReference type="AlphaFoldDB" id="A0A162A121"/>
<dbReference type="Gramene" id="KZM94502">
    <property type="protein sequence ID" value="KZM94502"/>
    <property type="gene ID" value="DCAR_017745"/>
</dbReference>
<keyword evidence="1" id="KW-0812">Transmembrane</keyword>
<dbReference type="EMBL" id="LNRQ01000005">
    <property type="protein sequence ID" value="KZM94502.1"/>
    <property type="molecule type" value="Genomic_DNA"/>
</dbReference>
<comment type="caution">
    <text evidence="2">The sequence shown here is derived from an EMBL/GenBank/DDBJ whole genome shotgun (WGS) entry which is preliminary data.</text>
</comment>
<organism evidence="2">
    <name type="scientific">Daucus carota subsp. sativus</name>
    <name type="common">Carrot</name>
    <dbReference type="NCBI Taxonomy" id="79200"/>
    <lineage>
        <taxon>Eukaryota</taxon>
        <taxon>Viridiplantae</taxon>
        <taxon>Streptophyta</taxon>
        <taxon>Embryophyta</taxon>
        <taxon>Tracheophyta</taxon>
        <taxon>Spermatophyta</taxon>
        <taxon>Magnoliopsida</taxon>
        <taxon>eudicotyledons</taxon>
        <taxon>Gunneridae</taxon>
        <taxon>Pentapetalae</taxon>
        <taxon>asterids</taxon>
        <taxon>campanulids</taxon>
        <taxon>Apiales</taxon>
        <taxon>Apiaceae</taxon>
        <taxon>Apioideae</taxon>
        <taxon>Scandiceae</taxon>
        <taxon>Daucinae</taxon>
        <taxon>Daucus</taxon>
        <taxon>Daucus sect. Daucus</taxon>
    </lineage>
</organism>
<feature type="transmembrane region" description="Helical" evidence="1">
    <location>
        <begin position="128"/>
        <end position="147"/>
    </location>
</feature>
<evidence type="ECO:0000256" key="1">
    <source>
        <dbReference type="SAM" id="Phobius"/>
    </source>
</evidence>
<reference evidence="2" key="1">
    <citation type="journal article" date="2016" name="Nat. Genet.">
        <title>A high-quality carrot genome assembly provides new insights into carotenoid accumulation and asterid genome evolution.</title>
        <authorList>
            <person name="Iorizzo M."/>
            <person name="Ellison S."/>
            <person name="Senalik D."/>
            <person name="Zeng P."/>
            <person name="Satapoomin P."/>
            <person name="Huang J."/>
            <person name="Bowman M."/>
            <person name="Iovene M."/>
            <person name="Sanseverino W."/>
            <person name="Cavagnaro P."/>
            <person name="Yildiz M."/>
            <person name="Macko-Podgorni A."/>
            <person name="Moranska E."/>
            <person name="Grzebelus E."/>
            <person name="Grzebelus D."/>
            <person name="Ashrafi H."/>
            <person name="Zheng Z."/>
            <person name="Cheng S."/>
            <person name="Spooner D."/>
            <person name="Van Deynze A."/>
            <person name="Simon P."/>
        </authorList>
    </citation>
    <scope>NUCLEOTIDE SEQUENCE [LARGE SCALE GENOMIC DNA]</scope>
    <source>
        <tissue evidence="2">Leaf</tissue>
    </source>
</reference>
<keyword evidence="1" id="KW-1133">Transmembrane helix</keyword>
<proteinExistence type="predicted"/>
<protein>
    <submittedName>
        <fullName evidence="2">Uncharacterized protein</fullName>
    </submittedName>
</protein>
<evidence type="ECO:0000313" key="2">
    <source>
        <dbReference type="EMBL" id="KZM94502.1"/>
    </source>
</evidence>
<keyword evidence="1" id="KW-0472">Membrane</keyword>